<dbReference type="OrthoDB" id="424753at2759"/>
<organism evidence="8 9">
    <name type="scientific">Triparma columacea</name>
    <dbReference type="NCBI Taxonomy" id="722753"/>
    <lineage>
        <taxon>Eukaryota</taxon>
        <taxon>Sar</taxon>
        <taxon>Stramenopiles</taxon>
        <taxon>Ochrophyta</taxon>
        <taxon>Bolidophyceae</taxon>
        <taxon>Parmales</taxon>
        <taxon>Triparmaceae</taxon>
        <taxon>Triparma</taxon>
    </lineage>
</organism>
<dbReference type="InterPro" id="IPR022684">
    <property type="entry name" value="Calpain_cysteine_protease"/>
</dbReference>
<dbReference type="GO" id="GO:0004198">
    <property type="term" value="F:calcium-dependent cysteine-type endopeptidase activity"/>
    <property type="evidence" value="ECO:0007669"/>
    <property type="project" value="InterPro"/>
</dbReference>
<comment type="similarity">
    <text evidence="1">Belongs to the peptidase C2 family.</text>
</comment>
<accession>A0A9W7GM34</accession>
<dbReference type="SUPFAM" id="SSF54001">
    <property type="entry name" value="Cysteine proteinases"/>
    <property type="match status" value="1"/>
</dbReference>
<evidence type="ECO:0000313" key="9">
    <source>
        <dbReference type="Proteomes" id="UP001165065"/>
    </source>
</evidence>
<dbReference type="Proteomes" id="UP001165065">
    <property type="component" value="Unassembled WGS sequence"/>
</dbReference>
<evidence type="ECO:0000259" key="7">
    <source>
        <dbReference type="PROSITE" id="PS50203"/>
    </source>
</evidence>
<dbReference type="PRINTS" id="PR00704">
    <property type="entry name" value="CALPAIN"/>
</dbReference>
<evidence type="ECO:0000256" key="5">
    <source>
        <dbReference type="PIRSR" id="PIRSR622684-1"/>
    </source>
</evidence>
<dbReference type="InterPro" id="IPR038765">
    <property type="entry name" value="Papain-like_cys_pep_sf"/>
</dbReference>
<keyword evidence="3 6" id="KW-0378">Hydrolase</keyword>
<name>A0A9W7GM34_9STRA</name>
<dbReference type="Pfam" id="PF00648">
    <property type="entry name" value="Peptidase_C2"/>
    <property type="match status" value="1"/>
</dbReference>
<evidence type="ECO:0000256" key="6">
    <source>
        <dbReference type="PROSITE-ProRule" id="PRU00239"/>
    </source>
</evidence>
<evidence type="ECO:0000256" key="2">
    <source>
        <dbReference type="ARBA" id="ARBA00022670"/>
    </source>
</evidence>
<evidence type="ECO:0000313" key="8">
    <source>
        <dbReference type="EMBL" id="GMI48202.1"/>
    </source>
</evidence>
<feature type="active site" evidence="5 6">
    <location>
        <position position="122"/>
    </location>
</feature>
<dbReference type="InterPro" id="IPR001300">
    <property type="entry name" value="Peptidase_C2_calpain_cat"/>
</dbReference>
<dbReference type="PANTHER" id="PTHR10183">
    <property type="entry name" value="CALPAIN"/>
    <property type="match status" value="1"/>
</dbReference>
<comment type="caution">
    <text evidence="8">The sequence shown here is derived from an EMBL/GenBank/DDBJ whole genome shotgun (WGS) entry which is preliminary data.</text>
</comment>
<evidence type="ECO:0000256" key="1">
    <source>
        <dbReference type="ARBA" id="ARBA00007623"/>
    </source>
</evidence>
<dbReference type="GO" id="GO:0006508">
    <property type="term" value="P:proteolysis"/>
    <property type="evidence" value="ECO:0007669"/>
    <property type="project" value="UniProtKB-KW"/>
</dbReference>
<evidence type="ECO:0000256" key="4">
    <source>
        <dbReference type="ARBA" id="ARBA00022807"/>
    </source>
</evidence>
<gene>
    <name evidence="8" type="ORF">TrCOL_g2053</name>
</gene>
<dbReference type="EMBL" id="BRYA01000378">
    <property type="protein sequence ID" value="GMI48202.1"/>
    <property type="molecule type" value="Genomic_DNA"/>
</dbReference>
<feature type="active site" evidence="5 6">
    <location>
        <position position="289"/>
    </location>
</feature>
<keyword evidence="2 6" id="KW-0645">Protease</keyword>
<keyword evidence="4 6" id="KW-0788">Thiol protease</keyword>
<sequence length="546" mass="60548">MGAAASISATEISLQECRALIRDSLDISEEWKSDVELLLDSWVPAVSEKIKLGILQRFYKKGEDAGAGGGCFIDKEFDRVASIEHLGLENVIFVPCSSKQESKDSIMALTHKSIVQGKMGDCFLVASLAALLSPHVLDKHPDLLNSIIRSSGFGKWSVNLYDKNEPITVEVDSLLPLNGGGFDHYKDSVFASSPSTPLFSLIEKGFAKHFGAYWRLQGGNVEETLGNLLARPIDDIHFTASSFSKSPEKYKKLISLNIKLGNVLCCGNIDTELNGNDSTYTSLGVTLNHAFALVRADESHVWLYNPHGHDNHFKGGSEDGELKLTWKEFGKNINRLQICYLDEGRERKGYWVRTLRRGAGGASNHKSFADNDVLVFDVEKDMPLDELVLMFGQEDMRGSRQVGEKLSYKEIGITVVGIKKKEGGEVRATSLERRENSHVSEIMASSRMKRYFSNARSLCSPLALAQVTIHDFNMLTPERYAVLAKTEAFANKRDTCLRVSKRCLKGHKLVGLVFSYFDKWLEEDAKVWVATFRGGESEICLGGAAA</sequence>
<reference evidence="9" key="1">
    <citation type="journal article" date="2023" name="Commun. Biol.">
        <title>Genome analysis of Parmales, the sister group of diatoms, reveals the evolutionary specialization of diatoms from phago-mixotrophs to photoautotrophs.</title>
        <authorList>
            <person name="Ban H."/>
            <person name="Sato S."/>
            <person name="Yoshikawa S."/>
            <person name="Yamada K."/>
            <person name="Nakamura Y."/>
            <person name="Ichinomiya M."/>
            <person name="Sato N."/>
            <person name="Blanc-Mathieu R."/>
            <person name="Endo H."/>
            <person name="Kuwata A."/>
            <person name="Ogata H."/>
        </authorList>
    </citation>
    <scope>NUCLEOTIDE SEQUENCE [LARGE SCALE GENOMIC DNA]</scope>
</reference>
<keyword evidence="9" id="KW-1185">Reference proteome</keyword>
<feature type="active site" evidence="6">
    <location>
        <position position="305"/>
    </location>
</feature>
<evidence type="ECO:0000256" key="3">
    <source>
        <dbReference type="ARBA" id="ARBA00022801"/>
    </source>
</evidence>
<proteinExistence type="inferred from homology"/>
<feature type="domain" description="Calpain catalytic" evidence="7">
    <location>
        <begin position="113"/>
        <end position="342"/>
    </location>
</feature>
<dbReference type="AlphaFoldDB" id="A0A9W7GM34"/>
<protein>
    <recommendedName>
        <fullName evidence="7">Calpain catalytic domain-containing protein</fullName>
    </recommendedName>
</protein>
<dbReference type="PANTHER" id="PTHR10183:SF379">
    <property type="entry name" value="CALPAIN-5"/>
    <property type="match status" value="1"/>
</dbReference>
<dbReference type="PROSITE" id="PS50203">
    <property type="entry name" value="CALPAIN_CAT"/>
    <property type="match status" value="1"/>
</dbReference>